<reference evidence="5" key="2">
    <citation type="submission" date="2023-05" db="EMBL/GenBank/DDBJ databases">
        <authorList>
            <person name="Schelkunov M.I."/>
        </authorList>
    </citation>
    <scope>NUCLEOTIDE SEQUENCE</scope>
    <source>
        <strain evidence="5">Hsosn_3</strain>
        <tissue evidence="5">Leaf</tissue>
    </source>
</reference>
<keyword evidence="2" id="KW-0472">Membrane</keyword>
<evidence type="ECO:0000313" key="5">
    <source>
        <dbReference type="EMBL" id="KAK1351514.1"/>
    </source>
</evidence>
<reference evidence="5" key="1">
    <citation type="submission" date="2023-02" db="EMBL/GenBank/DDBJ databases">
        <title>Genome of toxic invasive species Heracleum sosnowskyi carries increased number of genes despite the absence of recent whole-genome duplications.</title>
        <authorList>
            <person name="Schelkunov M."/>
            <person name="Shtratnikova V."/>
            <person name="Makarenko M."/>
            <person name="Klepikova A."/>
            <person name="Omelchenko D."/>
            <person name="Novikova G."/>
            <person name="Obukhova E."/>
            <person name="Bogdanov V."/>
            <person name="Penin A."/>
            <person name="Logacheva M."/>
        </authorList>
    </citation>
    <scope>NUCLEOTIDE SEQUENCE</scope>
    <source>
        <strain evidence="5">Hsosn_3</strain>
        <tissue evidence="5">Leaf</tissue>
    </source>
</reference>
<dbReference type="PANTHER" id="PTHR34200:SF2">
    <property type="entry name" value="TRANSMEMBRANE PROTEIN"/>
    <property type="match status" value="1"/>
</dbReference>
<keyword evidence="6" id="KW-1185">Reference proteome</keyword>
<name>A0AAD8LX70_9APIA</name>
<evidence type="ECO:0000256" key="2">
    <source>
        <dbReference type="SAM" id="Phobius"/>
    </source>
</evidence>
<proteinExistence type="predicted"/>
<feature type="domain" description="DUF7356" evidence="4">
    <location>
        <begin position="159"/>
        <end position="255"/>
    </location>
</feature>
<feature type="region of interest" description="Disordered" evidence="1">
    <location>
        <begin position="353"/>
        <end position="377"/>
    </location>
</feature>
<dbReference type="PANTHER" id="PTHR34200">
    <property type="entry name" value="DENTIN SIALOPHOSPHOPROTEIN-LIKE ISOFORM X1"/>
    <property type="match status" value="1"/>
</dbReference>
<evidence type="ECO:0000313" key="6">
    <source>
        <dbReference type="Proteomes" id="UP001237642"/>
    </source>
</evidence>
<feature type="compositionally biased region" description="Basic and acidic residues" evidence="1">
    <location>
        <begin position="78"/>
        <end position="97"/>
    </location>
</feature>
<dbReference type="InterPro" id="IPR055780">
    <property type="entry name" value="DUF7356"/>
</dbReference>
<keyword evidence="3" id="KW-0732">Signal</keyword>
<feature type="region of interest" description="Disordered" evidence="1">
    <location>
        <begin position="42"/>
        <end position="163"/>
    </location>
</feature>
<feature type="compositionally biased region" description="Polar residues" evidence="1">
    <location>
        <begin position="98"/>
        <end position="117"/>
    </location>
</feature>
<feature type="chain" id="PRO_5042105615" evidence="3">
    <location>
        <begin position="24"/>
        <end position="377"/>
    </location>
</feature>
<organism evidence="5 6">
    <name type="scientific">Heracleum sosnowskyi</name>
    <dbReference type="NCBI Taxonomy" id="360622"/>
    <lineage>
        <taxon>Eukaryota</taxon>
        <taxon>Viridiplantae</taxon>
        <taxon>Streptophyta</taxon>
        <taxon>Embryophyta</taxon>
        <taxon>Tracheophyta</taxon>
        <taxon>Spermatophyta</taxon>
        <taxon>Magnoliopsida</taxon>
        <taxon>eudicotyledons</taxon>
        <taxon>Gunneridae</taxon>
        <taxon>Pentapetalae</taxon>
        <taxon>asterids</taxon>
        <taxon>campanulids</taxon>
        <taxon>Apiales</taxon>
        <taxon>Apiaceae</taxon>
        <taxon>Apioideae</taxon>
        <taxon>apioid superclade</taxon>
        <taxon>Tordylieae</taxon>
        <taxon>Tordyliinae</taxon>
        <taxon>Heracleum</taxon>
    </lineage>
</organism>
<feature type="compositionally biased region" description="Polar residues" evidence="1">
    <location>
        <begin position="354"/>
        <end position="364"/>
    </location>
</feature>
<keyword evidence="2" id="KW-0812">Transmembrane</keyword>
<dbReference type="Proteomes" id="UP001237642">
    <property type="component" value="Unassembled WGS sequence"/>
</dbReference>
<feature type="compositionally biased region" description="Polar residues" evidence="1">
    <location>
        <begin position="127"/>
        <end position="147"/>
    </location>
</feature>
<accession>A0AAD8LX70</accession>
<evidence type="ECO:0000256" key="1">
    <source>
        <dbReference type="SAM" id="MobiDB-lite"/>
    </source>
</evidence>
<dbReference type="AlphaFoldDB" id="A0AAD8LX70"/>
<feature type="signal peptide" evidence="3">
    <location>
        <begin position="1"/>
        <end position="23"/>
    </location>
</feature>
<feature type="transmembrane region" description="Helical" evidence="2">
    <location>
        <begin position="275"/>
        <end position="294"/>
    </location>
</feature>
<evidence type="ECO:0000256" key="3">
    <source>
        <dbReference type="SAM" id="SignalP"/>
    </source>
</evidence>
<dbReference type="EMBL" id="JAUIZM010000031">
    <property type="protein sequence ID" value="KAK1351514.1"/>
    <property type="molecule type" value="Genomic_DNA"/>
</dbReference>
<dbReference type="Pfam" id="PF24053">
    <property type="entry name" value="DUF7356"/>
    <property type="match status" value="1"/>
</dbReference>
<keyword evidence="2" id="KW-1133">Transmembrane helix</keyword>
<comment type="caution">
    <text evidence="5">The sequence shown here is derived from an EMBL/GenBank/DDBJ whole genome shotgun (WGS) entry which is preliminary data.</text>
</comment>
<gene>
    <name evidence="5" type="ORF">POM88_054201</name>
</gene>
<protein>
    <submittedName>
        <fullName evidence="5">Dentin sialophosphoprotein-like protein</fullName>
    </submittedName>
</protein>
<sequence>MAISGWILLALSFFLLIPSFAHASIVLNFRKAISQTNNNSSAAANLTQNSPIPVSGGKESNSTAVKHEKDNNLNSTAVRHEKEKTFNSTIGKHENDKYLNTTAAKPVQDKNSNSTTPKHQKEKPTDTGVTRNDTGSSKSVPTNTGQPEGQGKRGGTDSQLGSDVSCAGSTKNCSILNTMVACVLPSEPGSKELSILVQSLSKRTLKVNFVGNALRPFEISSHQTIKMKISLAEVKANTIVLHAENGECAIHMAPPPGKNYFEELSFYSKQVTPIYGAYFSFLVVLVCGGVWACCKLRKRRWQGGVPYQELEMGLPESAAAASVNVNSTEGWDQGWDSDWDDDKAVMSPGGNHVGSISANGLTSRSAKKDGWDVDWED</sequence>
<evidence type="ECO:0000259" key="4">
    <source>
        <dbReference type="Pfam" id="PF24053"/>
    </source>
</evidence>